<protein>
    <submittedName>
        <fullName evidence="1">Uncharacterized protein</fullName>
    </submittedName>
</protein>
<gene>
    <name evidence="1" type="ORF">ACCO45_002312</name>
</gene>
<accession>A0ACC4EAG1</accession>
<reference evidence="1" key="1">
    <citation type="submission" date="2024-12" db="EMBL/GenBank/DDBJ databases">
        <title>Comparative genomics and development of molecular markers within Purpureocillium lilacinum and among Purpureocillium species.</title>
        <authorList>
            <person name="Yeh Z.-Y."/>
            <person name="Ni N.-T."/>
            <person name="Lo P.-H."/>
            <person name="Mushyakhwo K."/>
            <person name="Lin C.-F."/>
            <person name="Nai Y.-S."/>
        </authorList>
    </citation>
    <scope>NUCLEOTIDE SEQUENCE</scope>
    <source>
        <strain evidence="1">NCHU-NPUST-175</strain>
    </source>
</reference>
<sequence length="399" mass="41676">MIVVGATFWKRLGAGETMGTFSPESGLSRRSRRERERVSRFHLEHNGEKTTRGHPSGVNGQQLQWGSSWPGSRGNTANQTGGLDLGEETDLGAGRRSRLCLAPDRRGGPWLVNPPTAAITRDADCGGRRIQMPLTRAQAPGVQTKPKSRGCSREAAPLRLESKHQGQKINSCSLQCKRTGGEEEGTGAWGQKSALRTCSAALSRNSGAYNKERQRAGDVADASLGNAADERIGQTASLAFGTWLDTWSTASHAAAVVEGPPDPSSVVSAAALHSLRARAMDATIMAPPPAGRQTIHPGGKSSAGRAPVAPTRPPKQACQSDVRRRRALTLSPMSGGHYAAACAPPAGGPECPCMFPPAGALPAAALKKEGLCGQWRGADAGMSSSAAAPVAPIVHDAIR</sequence>
<name>A0ACC4EAG1_PURLI</name>
<keyword evidence="2" id="KW-1185">Reference proteome</keyword>
<dbReference type="Proteomes" id="UP001638806">
    <property type="component" value="Unassembled WGS sequence"/>
</dbReference>
<evidence type="ECO:0000313" key="1">
    <source>
        <dbReference type="EMBL" id="KAL3965308.1"/>
    </source>
</evidence>
<evidence type="ECO:0000313" key="2">
    <source>
        <dbReference type="Proteomes" id="UP001638806"/>
    </source>
</evidence>
<proteinExistence type="predicted"/>
<organism evidence="1 2">
    <name type="scientific">Purpureocillium lilacinum</name>
    <name type="common">Paecilomyces lilacinus</name>
    <dbReference type="NCBI Taxonomy" id="33203"/>
    <lineage>
        <taxon>Eukaryota</taxon>
        <taxon>Fungi</taxon>
        <taxon>Dikarya</taxon>
        <taxon>Ascomycota</taxon>
        <taxon>Pezizomycotina</taxon>
        <taxon>Sordariomycetes</taxon>
        <taxon>Hypocreomycetidae</taxon>
        <taxon>Hypocreales</taxon>
        <taxon>Ophiocordycipitaceae</taxon>
        <taxon>Purpureocillium</taxon>
    </lineage>
</organism>
<dbReference type="EMBL" id="JBGNUJ010000002">
    <property type="protein sequence ID" value="KAL3965308.1"/>
    <property type="molecule type" value="Genomic_DNA"/>
</dbReference>
<comment type="caution">
    <text evidence="1">The sequence shown here is derived from an EMBL/GenBank/DDBJ whole genome shotgun (WGS) entry which is preliminary data.</text>
</comment>